<evidence type="ECO:0000259" key="2">
    <source>
        <dbReference type="Pfam" id="PF15949"/>
    </source>
</evidence>
<dbReference type="InterPro" id="IPR036872">
    <property type="entry name" value="CH_dom_sf"/>
</dbReference>
<dbReference type="Pfam" id="PF15949">
    <property type="entry name" value="DUF4757"/>
    <property type="match status" value="1"/>
</dbReference>
<dbReference type="GO" id="GO:0023051">
    <property type="term" value="P:regulation of signaling"/>
    <property type="evidence" value="ECO:0007669"/>
    <property type="project" value="InterPro"/>
</dbReference>
<keyword evidence="4" id="KW-1185">Reference proteome</keyword>
<accession>A0A4U5U226</accession>
<dbReference type="AlphaFoldDB" id="A0A4U5U226"/>
<gene>
    <name evidence="3" type="ORF">D9C73_001782</name>
</gene>
<evidence type="ECO:0000313" key="3">
    <source>
        <dbReference type="EMBL" id="TKS66895.1"/>
    </source>
</evidence>
<feature type="compositionally biased region" description="Polar residues" evidence="1">
    <location>
        <begin position="92"/>
        <end position="105"/>
    </location>
</feature>
<organism evidence="3 4">
    <name type="scientific">Collichthys lucidus</name>
    <name type="common">Big head croaker</name>
    <name type="synonym">Sciaena lucida</name>
    <dbReference type="NCBI Taxonomy" id="240159"/>
    <lineage>
        <taxon>Eukaryota</taxon>
        <taxon>Metazoa</taxon>
        <taxon>Chordata</taxon>
        <taxon>Craniata</taxon>
        <taxon>Vertebrata</taxon>
        <taxon>Euteleostomi</taxon>
        <taxon>Actinopterygii</taxon>
        <taxon>Neopterygii</taxon>
        <taxon>Teleostei</taxon>
        <taxon>Neoteleostei</taxon>
        <taxon>Acanthomorphata</taxon>
        <taxon>Eupercaria</taxon>
        <taxon>Sciaenidae</taxon>
        <taxon>Collichthys</taxon>
    </lineage>
</organism>
<dbReference type="Gene3D" id="1.10.418.10">
    <property type="entry name" value="Calponin-like domain"/>
    <property type="match status" value="1"/>
</dbReference>
<dbReference type="STRING" id="240159.A0A4U5U226"/>
<feature type="region of interest" description="Disordered" evidence="1">
    <location>
        <begin position="135"/>
        <end position="193"/>
    </location>
</feature>
<feature type="compositionally biased region" description="Polar residues" evidence="1">
    <location>
        <begin position="141"/>
        <end position="150"/>
    </location>
</feature>
<evidence type="ECO:0000313" key="4">
    <source>
        <dbReference type="Proteomes" id="UP000298787"/>
    </source>
</evidence>
<evidence type="ECO:0000256" key="1">
    <source>
        <dbReference type="SAM" id="MobiDB-lite"/>
    </source>
</evidence>
<dbReference type="PANTHER" id="PTHR46767">
    <property type="entry name" value="LIM DOMAIN ONLY PROTEIN 7"/>
    <property type="match status" value="1"/>
</dbReference>
<feature type="region of interest" description="Disordered" evidence="1">
    <location>
        <begin position="234"/>
        <end position="267"/>
    </location>
</feature>
<sequence>MSPKYSTATATAPQTSQDNLNVFLKACGKLGLKEAQLFHPGDLQDLSTRVTVKDSGFGDSWYSEREELHHLKAGGGGGHKRDDSLDSLDSLGSQPRSISSDTTLKGGSEGCCSDTEADSGFRMADNKDTVSYRRSGAITPKASTPFNQFLPSKDKPSGYVPAPLRKKRAERNEDSRRSWGPMYTEDEGPLTSETRLCYPESSADAHLQWAYESGSDSDADRPDPDLVLDDLASRRFHSPSPAPPTNFAVPSSPLAAGRASGGRGGPWPKVTIAPQQNVTFLRNMLLFAVTGVLLVQLQKDSSDTCDWLSLLSSGSGGETKPPEHCQHHHHRHQAVSDDSLFREIYGDSEDEDDEVGYADPVQDDLYARKIGVKPQPAGHETHDKFLPKFWTPEEDIHIQKIKLGSQRRPWYKKMQGFSPHIQAHTPPQLPKPPLLQTPPPLVFPPVDPTSGPKLVKCQKWPLLGRQDPREPLDPIDYDSIMPDMENDDMFARRTLAFQSNIDLAMMKTRLPAKRRLYTSEPQLNIVTQRHGHGGEEVEYPDIEQDDVVYRKEKTQQAQQQRPLSGAPDNYAPMPILEPWALPPDLKARLLCPPCPLTQEAAANKQNQVVKETRPKTDDMLVRKLRVCSDENLSPLRGPSARQVPSSCSEGDLQRWQAIREASRLRYKKKLLVERLAALKL</sequence>
<dbReference type="InterPro" id="IPR029978">
    <property type="entry name" value="LMO-7"/>
</dbReference>
<feature type="domain" description="DUF4757" evidence="2">
    <location>
        <begin position="131"/>
        <end position="184"/>
    </location>
</feature>
<dbReference type="GO" id="GO:0030155">
    <property type="term" value="P:regulation of cell adhesion"/>
    <property type="evidence" value="ECO:0007669"/>
    <property type="project" value="InterPro"/>
</dbReference>
<feature type="region of interest" description="Disordered" evidence="1">
    <location>
        <begin position="72"/>
        <end position="120"/>
    </location>
</feature>
<dbReference type="Proteomes" id="UP000298787">
    <property type="component" value="Chromosome 2"/>
</dbReference>
<protein>
    <submittedName>
        <fullName evidence="3">LIM domain only protein 7</fullName>
    </submittedName>
</protein>
<dbReference type="InterPro" id="IPR031865">
    <property type="entry name" value="DUF4757"/>
</dbReference>
<name>A0A4U5U226_COLLU</name>
<dbReference type="EMBL" id="CM014079">
    <property type="protein sequence ID" value="TKS66895.1"/>
    <property type="molecule type" value="Genomic_DNA"/>
</dbReference>
<dbReference type="PANTHER" id="PTHR46767:SF1">
    <property type="entry name" value="LIM DOMAIN ONLY PROTEIN 7"/>
    <property type="match status" value="1"/>
</dbReference>
<proteinExistence type="predicted"/>
<reference evidence="3 4" key="1">
    <citation type="submission" date="2019-01" db="EMBL/GenBank/DDBJ databases">
        <title>Genome Assembly of Collichthys lucidus.</title>
        <authorList>
            <person name="Cai M."/>
            <person name="Xiao S."/>
        </authorList>
    </citation>
    <scope>NUCLEOTIDE SEQUENCE [LARGE SCALE GENOMIC DNA]</scope>
    <source>
        <strain evidence="3">JT15FE1705JMU</strain>
        <tissue evidence="3">Muscle</tissue>
    </source>
</reference>